<evidence type="ECO:0000313" key="1">
    <source>
        <dbReference type="EMBL" id="CAE0107297.1"/>
    </source>
</evidence>
<sequence>MLTARPGDLDGLLLATLLHDFELNVLALAQGAEAWRKDGRLVDKQVLVLALSGCDEAEALLGVEPLDGANHFACARCNALRPLARCGRCGATATTAALASTITTATTATVAATTVTITATTVGLSAATVAHVIATLELFMHKPSAIYKRAESQPSTMVQFGG</sequence>
<reference evidence="1" key="1">
    <citation type="submission" date="2021-01" db="EMBL/GenBank/DDBJ databases">
        <authorList>
            <person name="Corre E."/>
            <person name="Pelletier E."/>
            <person name="Niang G."/>
            <person name="Scheremetjew M."/>
            <person name="Finn R."/>
            <person name="Kale V."/>
            <person name="Holt S."/>
            <person name="Cochrane G."/>
            <person name="Meng A."/>
            <person name="Brown T."/>
            <person name="Cohen L."/>
        </authorList>
    </citation>
    <scope>NUCLEOTIDE SEQUENCE</scope>
    <source>
        <strain evidence="1">CCMP281</strain>
    </source>
</reference>
<protein>
    <submittedName>
        <fullName evidence="1">Uncharacterized protein</fullName>
    </submittedName>
</protein>
<gene>
    <name evidence="1" type="ORF">HERI1096_LOCUS7956</name>
</gene>
<accession>A0A7S3AL51</accession>
<organism evidence="1">
    <name type="scientific">Haptolina ericina</name>
    <dbReference type="NCBI Taxonomy" id="156174"/>
    <lineage>
        <taxon>Eukaryota</taxon>
        <taxon>Haptista</taxon>
        <taxon>Haptophyta</taxon>
        <taxon>Prymnesiophyceae</taxon>
        <taxon>Prymnesiales</taxon>
        <taxon>Prymnesiaceae</taxon>
        <taxon>Haptolina</taxon>
    </lineage>
</organism>
<name>A0A7S3AL51_9EUKA</name>
<dbReference type="AlphaFoldDB" id="A0A7S3AL51"/>
<dbReference type="EMBL" id="HBHX01014231">
    <property type="protein sequence ID" value="CAE0107297.1"/>
    <property type="molecule type" value="Transcribed_RNA"/>
</dbReference>
<proteinExistence type="predicted"/>